<accession>A0A8S8ZG02</accession>
<comment type="caution">
    <text evidence="2">The sequence shown here is derived from an EMBL/GenBank/DDBJ whole genome shotgun (WGS) entry which is preliminary data.</text>
</comment>
<feature type="compositionally biased region" description="Basic and acidic residues" evidence="1">
    <location>
        <begin position="255"/>
        <end position="265"/>
    </location>
</feature>
<reference evidence="2 3" key="1">
    <citation type="submission" date="2017-07" db="EMBL/GenBank/DDBJ databases">
        <title>Genome sequence of the Sordaria macrospora wild type strain R19027.</title>
        <authorList>
            <person name="Nowrousian M."/>
            <person name="Teichert I."/>
            <person name="Kueck U."/>
        </authorList>
    </citation>
    <scope>NUCLEOTIDE SEQUENCE [LARGE SCALE GENOMIC DNA]</scope>
    <source>
        <strain evidence="2 3">R19027</strain>
        <tissue evidence="2">Mycelium</tissue>
    </source>
</reference>
<proteinExistence type="predicted"/>
<evidence type="ECO:0000256" key="1">
    <source>
        <dbReference type="SAM" id="MobiDB-lite"/>
    </source>
</evidence>
<sequence length="347" mass="38864">MLDAVRKHRAALACASKQQEAILDMPLRDTHQDEVIVHHRVFFPQSADETNEPLLERSDIEFSGASNNFKPQTMPNKEETAHHKVLVRNLDNHALVSGRRDYAPIVNTSTAGQNEVVAVATMTQAFSSLNLTPNIEQPYTGSGYSHARNETITTAMPKQLWSTTHPPALAKPAAPTAQSLYAEFRAAELERRKKQLYNQKVALPCPKAPVRASATTASTSTSNKKEKSPKDVAAKKAAAYEELMRKSRAKRSAKAQKERETWTSHSLVDNKSRIDTKMNRLGKMGHRARHRCTWELKPFSLAKFVLEIDEPIPLVILTDPEGRRHFLEDPANYKDRVTLEKGGRKGS</sequence>
<dbReference type="VEuPathDB" id="FungiDB:SMAC_00588"/>
<evidence type="ECO:0000313" key="3">
    <source>
        <dbReference type="Proteomes" id="UP000433876"/>
    </source>
</evidence>
<name>A0A8S8ZG02_SORMA</name>
<protein>
    <submittedName>
        <fullName evidence="2">Uncharacterized protein</fullName>
    </submittedName>
</protein>
<feature type="region of interest" description="Disordered" evidence="1">
    <location>
        <begin position="209"/>
        <end position="233"/>
    </location>
</feature>
<feature type="region of interest" description="Disordered" evidence="1">
    <location>
        <begin position="246"/>
        <end position="265"/>
    </location>
</feature>
<gene>
    <name evidence="2" type="ORF">SMACR_00588</name>
</gene>
<organism evidence="2 3">
    <name type="scientific">Sordaria macrospora</name>
    <dbReference type="NCBI Taxonomy" id="5147"/>
    <lineage>
        <taxon>Eukaryota</taxon>
        <taxon>Fungi</taxon>
        <taxon>Dikarya</taxon>
        <taxon>Ascomycota</taxon>
        <taxon>Pezizomycotina</taxon>
        <taxon>Sordariomycetes</taxon>
        <taxon>Sordariomycetidae</taxon>
        <taxon>Sordariales</taxon>
        <taxon>Sordariaceae</taxon>
        <taxon>Sordaria</taxon>
    </lineage>
</organism>
<feature type="compositionally biased region" description="Basic and acidic residues" evidence="1">
    <location>
        <begin position="223"/>
        <end position="233"/>
    </location>
</feature>
<dbReference type="AlphaFoldDB" id="A0A8S8ZG02"/>
<evidence type="ECO:0000313" key="2">
    <source>
        <dbReference type="EMBL" id="KAA8628038.1"/>
    </source>
</evidence>
<feature type="compositionally biased region" description="Low complexity" evidence="1">
    <location>
        <begin position="212"/>
        <end position="222"/>
    </location>
</feature>
<dbReference type="EMBL" id="NMPR01000212">
    <property type="protein sequence ID" value="KAA8628038.1"/>
    <property type="molecule type" value="Genomic_DNA"/>
</dbReference>
<dbReference type="Proteomes" id="UP000433876">
    <property type="component" value="Unassembled WGS sequence"/>
</dbReference>